<dbReference type="GeneID" id="77729526"/>
<proteinExistence type="predicted"/>
<feature type="domain" description="RRM" evidence="3">
    <location>
        <begin position="31"/>
        <end position="114"/>
    </location>
</feature>
<reference evidence="4" key="1">
    <citation type="journal article" date="2022" name="G3 (Bethesda)">
        <title>High quality genome of the basidiomycete yeast Dioszegia hungarica PDD-24b-2 isolated from cloud water.</title>
        <authorList>
            <person name="Jarrige D."/>
            <person name="Haridas S."/>
            <person name="Bleykasten-Grosshans C."/>
            <person name="Joly M."/>
            <person name="Nadalig T."/>
            <person name="Sancelme M."/>
            <person name="Vuilleumier S."/>
            <person name="Grigoriev I.V."/>
            <person name="Amato P."/>
            <person name="Bringel F."/>
        </authorList>
    </citation>
    <scope>NUCLEOTIDE SEQUENCE</scope>
    <source>
        <strain evidence="4">PDD-24b-2</strain>
    </source>
</reference>
<evidence type="ECO:0000313" key="5">
    <source>
        <dbReference type="Proteomes" id="UP001164286"/>
    </source>
</evidence>
<dbReference type="GO" id="GO:0003723">
    <property type="term" value="F:RNA binding"/>
    <property type="evidence" value="ECO:0007669"/>
    <property type="project" value="UniProtKB-UniRule"/>
</dbReference>
<protein>
    <recommendedName>
        <fullName evidence="3">RRM domain-containing protein</fullName>
    </recommendedName>
</protein>
<feature type="region of interest" description="Disordered" evidence="2">
    <location>
        <begin position="116"/>
        <end position="148"/>
    </location>
</feature>
<evidence type="ECO:0000313" key="4">
    <source>
        <dbReference type="EMBL" id="KAI9634184.1"/>
    </source>
</evidence>
<comment type="caution">
    <text evidence="4">The sequence shown here is derived from an EMBL/GenBank/DDBJ whole genome shotgun (WGS) entry which is preliminary data.</text>
</comment>
<evidence type="ECO:0000259" key="3">
    <source>
        <dbReference type="PROSITE" id="PS50102"/>
    </source>
</evidence>
<dbReference type="InterPro" id="IPR012677">
    <property type="entry name" value="Nucleotide-bd_a/b_plait_sf"/>
</dbReference>
<name>A0AA38LU37_9TREE</name>
<feature type="compositionally biased region" description="Pro residues" evidence="2">
    <location>
        <begin position="128"/>
        <end position="143"/>
    </location>
</feature>
<dbReference type="PROSITE" id="PS50102">
    <property type="entry name" value="RRM"/>
    <property type="match status" value="1"/>
</dbReference>
<dbReference type="Proteomes" id="UP001164286">
    <property type="component" value="Unassembled WGS sequence"/>
</dbReference>
<evidence type="ECO:0000256" key="1">
    <source>
        <dbReference type="PROSITE-ProRule" id="PRU00176"/>
    </source>
</evidence>
<dbReference type="InterPro" id="IPR035979">
    <property type="entry name" value="RBD_domain_sf"/>
</dbReference>
<evidence type="ECO:0000256" key="2">
    <source>
        <dbReference type="SAM" id="MobiDB-lite"/>
    </source>
</evidence>
<dbReference type="SUPFAM" id="SSF54928">
    <property type="entry name" value="RNA-binding domain, RBD"/>
    <property type="match status" value="1"/>
</dbReference>
<dbReference type="CDD" id="cd00590">
    <property type="entry name" value="RRM_SF"/>
    <property type="match status" value="1"/>
</dbReference>
<dbReference type="RefSeq" id="XP_052943961.1">
    <property type="nucleotide sequence ID" value="XM_053090321.1"/>
</dbReference>
<dbReference type="Gene3D" id="3.30.70.330">
    <property type="match status" value="1"/>
</dbReference>
<organism evidence="4 5">
    <name type="scientific">Dioszegia hungarica</name>
    <dbReference type="NCBI Taxonomy" id="4972"/>
    <lineage>
        <taxon>Eukaryota</taxon>
        <taxon>Fungi</taxon>
        <taxon>Dikarya</taxon>
        <taxon>Basidiomycota</taxon>
        <taxon>Agaricomycotina</taxon>
        <taxon>Tremellomycetes</taxon>
        <taxon>Tremellales</taxon>
        <taxon>Bulleribasidiaceae</taxon>
        <taxon>Dioszegia</taxon>
    </lineage>
</organism>
<keyword evidence="5" id="KW-1185">Reference proteome</keyword>
<keyword evidence="1" id="KW-0694">RNA-binding</keyword>
<sequence>MAYQYSNPYIPLAPPAPRSTFNAISTSSHGSQILFGGLPLDVTEKDIRDLLINDPLALPASTTSARSIYTQESKFTGFAIVTVGNDVDAERIRREYSGETIDGTFRLTVQHILSPTQPFPSASNAPQPFAPPPQAVPRPPPAAPVWAPQALPPRASVQQQAPRNAQNEKAPGLKLLARLSGPGGSSANSRQGALLAQQKANLNGGGRPGAALLSRIAKPNAKPSPAAKVNRAKQAIAVERAPAASKPKAKTQAELDEEMRLYTRQSRFT</sequence>
<accession>A0AA38LU37</accession>
<gene>
    <name evidence="4" type="ORF">MKK02DRAFT_38856</name>
</gene>
<feature type="region of interest" description="Disordered" evidence="2">
    <location>
        <begin position="238"/>
        <end position="269"/>
    </location>
</feature>
<dbReference type="AlphaFoldDB" id="A0AA38LU37"/>
<dbReference type="EMBL" id="JAKWFO010000008">
    <property type="protein sequence ID" value="KAI9634184.1"/>
    <property type="molecule type" value="Genomic_DNA"/>
</dbReference>
<dbReference type="InterPro" id="IPR000504">
    <property type="entry name" value="RRM_dom"/>
</dbReference>